<proteinExistence type="predicted"/>
<dbReference type="PATRIC" id="fig|1261.5.peg.1942"/>
<dbReference type="EMBL" id="LSQZ01000099">
    <property type="protein sequence ID" value="KXI10345.1"/>
    <property type="molecule type" value="Genomic_DNA"/>
</dbReference>
<evidence type="ECO:0000313" key="2">
    <source>
        <dbReference type="EMBL" id="KXI10345.1"/>
    </source>
</evidence>
<gene>
    <name evidence="2" type="ORF">HMPREF3195_01931</name>
</gene>
<protein>
    <submittedName>
        <fullName evidence="2">Uncharacterized protein</fullName>
    </submittedName>
</protein>
<organism evidence="2 3">
    <name type="scientific">Peptostreptococcus anaerobius</name>
    <dbReference type="NCBI Taxonomy" id="1261"/>
    <lineage>
        <taxon>Bacteria</taxon>
        <taxon>Bacillati</taxon>
        <taxon>Bacillota</taxon>
        <taxon>Clostridia</taxon>
        <taxon>Peptostreptococcales</taxon>
        <taxon>Peptostreptococcaceae</taxon>
        <taxon>Peptostreptococcus</taxon>
    </lineage>
</organism>
<evidence type="ECO:0000313" key="3">
    <source>
        <dbReference type="Proteomes" id="UP000070326"/>
    </source>
</evidence>
<keyword evidence="1" id="KW-1133">Transmembrane helix</keyword>
<keyword evidence="1" id="KW-0812">Transmembrane</keyword>
<comment type="caution">
    <text evidence="2">The sequence shown here is derived from an EMBL/GenBank/DDBJ whole genome shotgun (WGS) entry which is preliminary data.</text>
</comment>
<sequence>MYFSINAFIREIVGYIYLKKKRYSLLFVLFSIFIFILELFSKYFVK</sequence>
<feature type="transmembrane region" description="Helical" evidence="1">
    <location>
        <begin position="25"/>
        <end position="45"/>
    </location>
</feature>
<accession>A0A135YLR6</accession>
<dbReference type="Proteomes" id="UP000070326">
    <property type="component" value="Unassembled WGS sequence"/>
</dbReference>
<name>A0A135YLR6_9FIRM</name>
<dbReference type="AlphaFoldDB" id="A0A135YLR6"/>
<evidence type="ECO:0000256" key="1">
    <source>
        <dbReference type="SAM" id="Phobius"/>
    </source>
</evidence>
<reference evidence="2 3" key="1">
    <citation type="submission" date="2016-02" db="EMBL/GenBank/DDBJ databases">
        <authorList>
            <person name="Wen L."/>
            <person name="He K."/>
            <person name="Yang H."/>
        </authorList>
    </citation>
    <scope>NUCLEOTIDE SEQUENCE [LARGE SCALE GENOMIC DNA]</scope>
    <source>
        <strain evidence="2 3">MJR8628A</strain>
    </source>
</reference>
<keyword evidence="1" id="KW-0472">Membrane</keyword>